<keyword evidence="1" id="KW-0812">Transmembrane</keyword>
<comment type="caution">
    <text evidence="2">The sequence shown here is derived from an EMBL/GenBank/DDBJ whole genome shotgun (WGS) entry which is preliminary data.</text>
</comment>
<feature type="transmembrane region" description="Helical" evidence="1">
    <location>
        <begin position="107"/>
        <end position="127"/>
    </location>
</feature>
<keyword evidence="3" id="KW-1185">Reference proteome</keyword>
<protein>
    <submittedName>
        <fullName evidence="2">Uncharacterized protein</fullName>
    </submittedName>
</protein>
<evidence type="ECO:0000256" key="1">
    <source>
        <dbReference type="SAM" id="Phobius"/>
    </source>
</evidence>
<dbReference type="Proteomes" id="UP000585905">
    <property type="component" value="Unassembled WGS sequence"/>
</dbReference>
<feature type="transmembrane region" description="Helical" evidence="1">
    <location>
        <begin position="45"/>
        <end position="67"/>
    </location>
</feature>
<keyword evidence="1" id="KW-1133">Transmembrane helix</keyword>
<accession>A0A839EDJ3</accession>
<keyword evidence="1" id="KW-0472">Membrane</keyword>
<gene>
    <name evidence="2" type="ORF">FHX53_001913</name>
</gene>
<feature type="transmembrane region" description="Helical" evidence="1">
    <location>
        <begin position="79"/>
        <end position="101"/>
    </location>
</feature>
<dbReference type="EMBL" id="JACGWX010000004">
    <property type="protein sequence ID" value="MBA8848314.1"/>
    <property type="molecule type" value="Genomic_DNA"/>
</dbReference>
<feature type="transmembrane region" description="Helical" evidence="1">
    <location>
        <begin position="139"/>
        <end position="155"/>
    </location>
</feature>
<name>A0A839EDJ3_9MICO</name>
<dbReference type="AlphaFoldDB" id="A0A839EDJ3"/>
<feature type="transmembrane region" description="Helical" evidence="1">
    <location>
        <begin position="161"/>
        <end position="177"/>
    </location>
</feature>
<reference evidence="2 3" key="1">
    <citation type="submission" date="2020-07" db="EMBL/GenBank/DDBJ databases">
        <title>Sequencing the genomes of 1000 actinobacteria strains.</title>
        <authorList>
            <person name="Klenk H.-P."/>
        </authorList>
    </citation>
    <scope>NUCLEOTIDE SEQUENCE [LARGE SCALE GENOMIC DNA]</scope>
    <source>
        <strain evidence="2 3">DSM 19663</strain>
    </source>
</reference>
<dbReference type="RefSeq" id="WP_182491107.1">
    <property type="nucleotide sequence ID" value="NZ_BAAAOV010000004.1"/>
</dbReference>
<proteinExistence type="predicted"/>
<sequence length="195" mass="19948">MTLRHGLLLAVVALAMTTIGAWGPPLLLAFGALDPADQLTALRVVLVGNALALVGFIPLLLAALALVDRPALPAWLLRLAIGLLLVRPAVVVVEAIASPVAVVPPSLTLPIFLTTAAASGVAAISVLPTSGPARRPERIAVVGLGVAALVGLALFGYTGAIVPVAAMGLVIALALRIRREREQARFDELHGGADR</sequence>
<organism evidence="2 3">
    <name type="scientific">Microcella alkalica</name>
    <dbReference type="NCBI Taxonomy" id="355930"/>
    <lineage>
        <taxon>Bacteria</taxon>
        <taxon>Bacillati</taxon>
        <taxon>Actinomycetota</taxon>
        <taxon>Actinomycetes</taxon>
        <taxon>Micrococcales</taxon>
        <taxon>Microbacteriaceae</taxon>
        <taxon>Microcella</taxon>
    </lineage>
</organism>
<evidence type="ECO:0000313" key="2">
    <source>
        <dbReference type="EMBL" id="MBA8848314.1"/>
    </source>
</evidence>
<evidence type="ECO:0000313" key="3">
    <source>
        <dbReference type="Proteomes" id="UP000585905"/>
    </source>
</evidence>